<keyword evidence="2" id="KW-1185">Reference proteome</keyword>
<protein>
    <recommendedName>
        <fullName evidence="3">Transposase</fullName>
    </recommendedName>
</protein>
<proteinExistence type="predicted"/>
<gene>
    <name evidence="1" type="ORF">MiSe_14410</name>
</gene>
<dbReference type="AlphaFoldDB" id="A0AAV3X8K1"/>
<dbReference type="Proteomes" id="UP001050975">
    <property type="component" value="Unassembled WGS sequence"/>
</dbReference>
<sequence>MKQEAGSPVNLLRGGKLTRANLFAVTIIKFSI</sequence>
<evidence type="ECO:0008006" key="3">
    <source>
        <dbReference type="Google" id="ProtNLM"/>
    </source>
</evidence>
<evidence type="ECO:0000313" key="2">
    <source>
        <dbReference type="Proteomes" id="UP001050975"/>
    </source>
</evidence>
<reference evidence="1" key="1">
    <citation type="submission" date="2019-10" db="EMBL/GenBank/DDBJ databases">
        <title>Draft genome sequece of Microseira wollei NIES-4236.</title>
        <authorList>
            <person name="Yamaguchi H."/>
            <person name="Suzuki S."/>
            <person name="Kawachi M."/>
        </authorList>
    </citation>
    <scope>NUCLEOTIDE SEQUENCE</scope>
    <source>
        <strain evidence="1">NIES-4236</strain>
    </source>
</reference>
<accession>A0AAV3X8K1</accession>
<organism evidence="1 2">
    <name type="scientific">Microseira wollei NIES-4236</name>
    <dbReference type="NCBI Taxonomy" id="2530354"/>
    <lineage>
        <taxon>Bacteria</taxon>
        <taxon>Bacillati</taxon>
        <taxon>Cyanobacteriota</taxon>
        <taxon>Cyanophyceae</taxon>
        <taxon>Oscillatoriophycideae</taxon>
        <taxon>Aerosakkonematales</taxon>
        <taxon>Aerosakkonemataceae</taxon>
        <taxon>Microseira</taxon>
    </lineage>
</organism>
<dbReference type="EMBL" id="BLAY01000016">
    <property type="protein sequence ID" value="GET36689.1"/>
    <property type="molecule type" value="Genomic_DNA"/>
</dbReference>
<name>A0AAV3X8K1_9CYAN</name>
<comment type="caution">
    <text evidence="1">The sequence shown here is derived from an EMBL/GenBank/DDBJ whole genome shotgun (WGS) entry which is preliminary data.</text>
</comment>
<evidence type="ECO:0000313" key="1">
    <source>
        <dbReference type="EMBL" id="GET36689.1"/>
    </source>
</evidence>